<gene>
    <name evidence="4" type="ORF">GCM10009037_21510</name>
</gene>
<dbReference type="InterPro" id="IPR011006">
    <property type="entry name" value="CheY-like_superfamily"/>
</dbReference>
<keyword evidence="1 2" id="KW-0597">Phosphoprotein</keyword>
<dbReference type="Pfam" id="PF00072">
    <property type="entry name" value="Response_reg"/>
    <property type="match status" value="1"/>
</dbReference>
<feature type="domain" description="Response regulatory" evidence="3">
    <location>
        <begin position="7"/>
        <end position="121"/>
    </location>
</feature>
<dbReference type="AlphaFoldDB" id="A0A830FBB6"/>
<sequence>MTDSERTVLVVDDDRAFATLTATHLREALPGVDVEVRVDPRAAIESLGRADAVVSDHEMPAMTGLDLLCVARRRAGDLPFVLFTGCESAAVREGADAAGATGYVSKHECHAFDAVVRAVSASLDARVEATP</sequence>
<dbReference type="SMART" id="SM00448">
    <property type="entry name" value="REC"/>
    <property type="match status" value="1"/>
</dbReference>
<proteinExistence type="predicted"/>
<evidence type="ECO:0000313" key="4">
    <source>
        <dbReference type="EMBL" id="GGL37608.1"/>
    </source>
</evidence>
<dbReference type="Proteomes" id="UP000628840">
    <property type="component" value="Unassembled WGS sequence"/>
</dbReference>
<reference evidence="4 5" key="1">
    <citation type="journal article" date="2019" name="Int. J. Syst. Evol. Microbiol.">
        <title>The Global Catalogue of Microorganisms (GCM) 10K type strain sequencing project: providing services to taxonomists for standard genome sequencing and annotation.</title>
        <authorList>
            <consortium name="The Broad Institute Genomics Platform"/>
            <consortium name="The Broad Institute Genome Sequencing Center for Infectious Disease"/>
            <person name="Wu L."/>
            <person name="Ma J."/>
        </authorList>
    </citation>
    <scope>NUCLEOTIDE SEQUENCE [LARGE SCALE GENOMIC DNA]</scope>
    <source>
        <strain evidence="4 5">JCM 19585</strain>
    </source>
</reference>
<evidence type="ECO:0000259" key="3">
    <source>
        <dbReference type="PROSITE" id="PS50110"/>
    </source>
</evidence>
<dbReference type="SUPFAM" id="SSF52172">
    <property type="entry name" value="CheY-like"/>
    <property type="match status" value="1"/>
</dbReference>
<dbReference type="PROSITE" id="PS50110">
    <property type="entry name" value="RESPONSE_REGULATORY"/>
    <property type="match status" value="1"/>
</dbReference>
<dbReference type="RefSeq" id="WP_188883752.1">
    <property type="nucleotide sequence ID" value="NZ_BMPF01000003.1"/>
</dbReference>
<dbReference type="PANTHER" id="PTHR44591">
    <property type="entry name" value="STRESS RESPONSE REGULATOR PROTEIN 1"/>
    <property type="match status" value="1"/>
</dbReference>
<evidence type="ECO:0000313" key="5">
    <source>
        <dbReference type="Proteomes" id="UP000628840"/>
    </source>
</evidence>
<accession>A0A830FBB6</accession>
<dbReference type="PANTHER" id="PTHR44591:SF3">
    <property type="entry name" value="RESPONSE REGULATORY DOMAIN-CONTAINING PROTEIN"/>
    <property type="match status" value="1"/>
</dbReference>
<name>A0A830FBB6_9EURY</name>
<dbReference type="Gene3D" id="3.40.50.2300">
    <property type="match status" value="1"/>
</dbReference>
<dbReference type="OrthoDB" id="8127at2157"/>
<evidence type="ECO:0000256" key="1">
    <source>
        <dbReference type="ARBA" id="ARBA00022553"/>
    </source>
</evidence>
<dbReference type="InterPro" id="IPR050595">
    <property type="entry name" value="Bact_response_regulator"/>
</dbReference>
<feature type="modified residue" description="4-aspartylphosphate" evidence="2">
    <location>
        <position position="56"/>
    </location>
</feature>
<organism evidence="4 5">
    <name type="scientific">Halarchaeum grantii</name>
    <dbReference type="NCBI Taxonomy" id="1193105"/>
    <lineage>
        <taxon>Archaea</taxon>
        <taxon>Methanobacteriati</taxon>
        <taxon>Methanobacteriota</taxon>
        <taxon>Stenosarchaea group</taxon>
        <taxon>Halobacteria</taxon>
        <taxon>Halobacteriales</taxon>
        <taxon>Halobacteriaceae</taxon>
    </lineage>
</organism>
<evidence type="ECO:0000256" key="2">
    <source>
        <dbReference type="PROSITE-ProRule" id="PRU00169"/>
    </source>
</evidence>
<comment type="caution">
    <text evidence="4">The sequence shown here is derived from an EMBL/GenBank/DDBJ whole genome shotgun (WGS) entry which is preliminary data.</text>
</comment>
<dbReference type="EMBL" id="BMPF01000003">
    <property type="protein sequence ID" value="GGL37608.1"/>
    <property type="molecule type" value="Genomic_DNA"/>
</dbReference>
<dbReference type="CDD" id="cd00156">
    <property type="entry name" value="REC"/>
    <property type="match status" value="1"/>
</dbReference>
<dbReference type="InterPro" id="IPR001789">
    <property type="entry name" value="Sig_transdc_resp-reg_receiver"/>
</dbReference>
<protein>
    <recommendedName>
        <fullName evidence="3">Response regulatory domain-containing protein</fullName>
    </recommendedName>
</protein>
<keyword evidence="5" id="KW-1185">Reference proteome</keyword>
<dbReference type="GO" id="GO:0000160">
    <property type="term" value="P:phosphorelay signal transduction system"/>
    <property type="evidence" value="ECO:0007669"/>
    <property type="project" value="InterPro"/>
</dbReference>